<evidence type="ECO:0000313" key="4">
    <source>
        <dbReference type="WBParaSite" id="Gr19_v10_g12317.t1"/>
    </source>
</evidence>
<feature type="transmembrane region" description="Helical" evidence="2">
    <location>
        <begin position="28"/>
        <end position="49"/>
    </location>
</feature>
<evidence type="ECO:0000256" key="1">
    <source>
        <dbReference type="SAM" id="MobiDB-lite"/>
    </source>
</evidence>
<organism evidence="3 4">
    <name type="scientific">Globodera rostochiensis</name>
    <name type="common">Golden nematode worm</name>
    <name type="synonym">Heterodera rostochiensis</name>
    <dbReference type="NCBI Taxonomy" id="31243"/>
    <lineage>
        <taxon>Eukaryota</taxon>
        <taxon>Metazoa</taxon>
        <taxon>Ecdysozoa</taxon>
        <taxon>Nematoda</taxon>
        <taxon>Chromadorea</taxon>
        <taxon>Rhabditida</taxon>
        <taxon>Tylenchina</taxon>
        <taxon>Tylenchomorpha</taxon>
        <taxon>Tylenchoidea</taxon>
        <taxon>Heteroderidae</taxon>
        <taxon>Heteroderinae</taxon>
        <taxon>Globodera</taxon>
    </lineage>
</organism>
<sequence length="293" mass="33051">MSTTNSDSGHNTMSSGTKFNRSYCAFDYGLVVVQRILICFSALIGYDLISAPIDFPQMFIIGAMMRIVRNFFFITKAVRKWLAINYNDGVIPEPPVRGVRPPRMARRSTPMDSCLSSQLSEGLKHSPIDHQYKPVKNYDLATALKERHCASVGIEHRYYADSHSSDFLGHSSSLSLRFLLNGLARSFIGYLEDPDEEMNTQQKEITSFQGKIVGCSQQNIDEKKNGARSQTSAEYRTNESENRRRNEMVLESVLEYDAEQKQNANSSVENVICVPLPVPNFDETTTVHRAMPS</sequence>
<reference evidence="4" key="1">
    <citation type="submission" date="2022-11" db="UniProtKB">
        <authorList>
            <consortium name="WormBaseParasite"/>
        </authorList>
    </citation>
    <scope>IDENTIFICATION</scope>
</reference>
<feature type="region of interest" description="Disordered" evidence="1">
    <location>
        <begin position="221"/>
        <end position="244"/>
    </location>
</feature>
<dbReference type="WBParaSite" id="Gr19_v10_g12317.t1">
    <property type="protein sequence ID" value="Gr19_v10_g12317.t1"/>
    <property type="gene ID" value="Gr19_v10_g12317"/>
</dbReference>
<name>A0A914H189_GLORO</name>
<dbReference type="Proteomes" id="UP000887572">
    <property type="component" value="Unplaced"/>
</dbReference>
<dbReference type="AlphaFoldDB" id="A0A914H189"/>
<keyword evidence="2" id="KW-0472">Membrane</keyword>
<keyword evidence="3" id="KW-1185">Reference proteome</keyword>
<evidence type="ECO:0000313" key="3">
    <source>
        <dbReference type="Proteomes" id="UP000887572"/>
    </source>
</evidence>
<evidence type="ECO:0000256" key="2">
    <source>
        <dbReference type="SAM" id="Phobius"/>
    </source>
</evidence>
<keyword evidence="2" id="KW-0812">Transmembrane</keyword>
<keyword evidence="2" id="KW-1133">Transmembrane helix</keyword>
<accession>A0A914H189</accession>
<proteinExistence type="predicted"/>
<protein>
    <submittedName>
        <fullName evidence="4">Uncharacterized protein</fullName>
    </submittedName>
</protein>